<reference evidence="1" key="1">
    <citation type="journal article" date="2023" name="Plant J.">
        <title>Genome sequences and population genomics provide insights into the demographic history, inbreeding, and mutation load of two 'living fossil' tree species of Dipteronia.</title>
        <authorList>
            <person name="Feng Y."/>
            <person name="Comes H.P."/>
            <person name="Chen J."/>
            <person name="Zhu S."/>
            <person name="Lu R."/>
            <person name="Zhang X."/>
            <person name="Li P."/>
            <person name="Qiu J."/>
            <person name="Olsen K.M."/>
            <person name="Qiu Y."/>
        </authorList>
    </citation>
    <scope>NUCLEOTIDE SEQUENCE</scope>
    <source>
        <strain evidence="1">NBL</strain>
    </source>
</reference>
<evidence type="ECO:0000313" key="1">
    <source>
        <dbReference type="EMBL" id="KAK3229589.1"/>
    </source>
</evidence>
<dbReference type="Proteomes" id="UP001281410">
    <property type="component" value="Unassembled WGS sequence"/>
</dbReference>
<organism evidence="1 2">
    <name type="scientific">Dipteronia sinensis</name>
    <dbReference type="NCBI Taxonomy" id="43782"/>
    <lineage>
        <taxon>Eukaryota</taxon>
        <taxon>Viridiplantae</taxon>
        <taxon>Streptophyta</taxon>
        <taxon>Embryophyta</taxon>
        <taxon>Tracheophyta</taxon>
        <taxon>Spermatophyta</taxon>
        <taxon>Magnoliopsida</taxon>
        <taxon>eudicotyledons</taxon>
        <taxon>Gunneridae</taxon>
        <taxon>Pentapetalae</taxon>
        <taxon>rosids</taxon>
        <taxon>malvids</taxon>
        <taxon>Sapindales</taxon>
        <taxon>Sapindaceae</taxon>
        <taxon>Hippocastanoideae</taxon>
        <taxon>Acereae</taxon>
        <taxon>Dipteronia</taxon>
    </lineage>
</organism>
<comment type="caution">
    <text evidence="1">The sequence shown here is derived from an EMBL/GenBank/DDBJ whole genome shotgun (WGS) entry which is preliminary data.</text>
</comment>
<proteinExistence type="predicted"/>
<dbReference type="AlphaFoldDB" id="A0AAE0B5F4"/>
<gene>
    <name evidence="1" type="ORF">Dsin_001470</name>
</gene>
<name>A0AAE0B5F4_9ROSI</name>
<accession>A0AAE0B5F4</accession>
<dbReference type="EMBL" id="JANJYJ010000001">
    <property type="protein sequence ID" value="KAK3229589.1"/>
    <property type="molecule type" value="Genomic_DNA"/>
</dbReference>
<evidence type="ECO:0000313" key="2">
    <source>
        <dbReference type="Proteomes" id="UP001281410"/>
    </source>
</evidence>
<keyword evidence="2" id="KW-1185">Reference proteome</keyword>
<protein>
    <submittedName>
        <fullName evidence="1">Uncharacterized protein</fullName>
    </submittedName>
</protein>
<sequence length="110" mass="12710">MIWDRGFVVDQWCVTVCLTGERAINLGLGFEIGDLEIVQREVKPSFYMCFLSWCCDVFNKLVQRVHLKVEVRAKSENFGGKSWKMLKRRKWIPIAQATCQATCNSPEHLA</sequence>